<dbReference type="GO" id="GO:0016787">
    <property type="term" value="F:hydrolase activity"/>
    <property type="evidence" value="ECO:0007669"/>
    <property type="project" value="UniProtKB-KW"/>
</dbReference>
<dbReference type="SUPFAM" id="SSF56300">
    <property type="entry name" value="Metallo-dependent phosphatases"/>
    <property type="match status" value="1"/>
</dbReference>
<name>A0AAE3B5R0_9RHOB</name>
<evidence type="ECO:0000313" key="7">
    <source>
        <dbReference type="Proteomes" id="UP000732193"/>
    </source>
</evidence>
<reference evidence="6 7" key="1">
    <citation type="submission" date="2021-01" db="EMBL/GenBank/DDBJ databases">
        <title>Diatom-associated Roseobacters Show Island Model of Population Structure.</title>
        <authorList>
            <person name="Qu L."/>
            <person name="Feng X."/>
            <person name="Chen Y."/>
            <person name="Li L."/>
            <person name="Wang X."/>
            <person name="Hu Z."/>
            <person name="Wang H."/>
            <person name="Luo H."/>
        </authorList>
    </citation>
    <scope>NUCLEOTIDE SEQUENCE [LARGE SCALE GENOMIC DNA]</scope>
    <source>
        <strain evidence="6 7">TR60-84</strain>
    </source>
</reference>
<keyword evidence="7" id="KW-1185">Reference proteome</keyword>
<evidence type="ECO:0000256" key="1">
    <source>
        <dbReference type="ARBA" id="ARBA00022723"/>
    </source>
</evidence>
<keyword evidence="3" id="KW-0408">Iron</keyword>
<gene>
    <name evidence="6" type="ORF">JQV55_07570</name>
</gene>
<dbReference type="InterPro" id="IPR004843">
    <property type="entry name" value="Calcineurin-like_PHP"/>
</dbReference>
<evidence type="ECO:0000259" key="5">
    <source>
        <dbReference type="Pfam" id="PF00149"/>
    </source>
</evidence>
<dbReference type="InterPro" id="IPR029052">
    <property type="entry name" value="Metallo-depent_PP-like"/>
</dbReference>
<evidence type="ECO:0000256" key="3">
    <source>
        <dbReference type="ARBA" id="ARBA00023004"/>
    </source>
</evidence>
<dbReference type="AlphaFoldDB" id="A0AAE3B5R0"/>
<dbReference type="PANTHER" id="PTHR42988">
    <property type="entry name" value="PHOSPHOHYDROLASE"/>
    <property type="match status" value="1"/>
</dbReference>
<keyword evidence="2" id="KW-0378">Hydrolase</keyword>
<dbReference type="EMBL" id="JAFBRM010000001">
    <property type="protein sequence ID" value="MBM1713413.1"/>
    <property type="molecule type" value="Genomic_DNA"/>
</dbReference>
<dbReference type="RefSeq" id="WP_203241755.1">
    <property type="nucleotide sequence ID" value="NZ_JAFBRH010000001.1"/>
</dbReference>
<comment type="caution">
    <text evidence="6">The sequence shown here is derived from an EMBL/GenBank/DDBJ whole genome shotgun (WGS) entry which is preliminary data.</text>
</comment>
<accession>A0AAE3B5R0</accession>
<feature type="domain" description="Calcineurin-like phosphoesterase" evidence="5">
    <location>
        <begin position="3"/>
        <end position="195"/>
    </location>
</feature>
<sequence>MTRFIHLTDLHISHPDANDPKDKGTSRAALQRVVGIINAMDPQPEFVVASGDLTNMGDEASYGLVRDLLAPLKAPLVMAMGNHDLRAGFRAVFGGDEGDAPYFHDTLHGGLHVITLDTKVPERVAGAICEAQFAFLDEALQRHADVPKLIVMHHPPRVDDAGLPWGTIDLNSTHRLAETLKGHEIAGILSGHIHINQIHHWHGIPICINSGLDYTIDLLERRDLRLLEGTTMAICEHRASGLSVSFVPLSPAQQDLGTIDRARLLAFT</sequence>
<dbReference type="Gene3D" id="3.60.21.10">
    <property type="match status" value="1"/>
</dbReference>
<comment type="similarity">
    <text evidence="4">Belongs to the cyclic nucleotide phosphodiesterase class-III family.</text>
</comment>
<keyword evidence="1" id="KW-0479">Metal-binding</keyword>
<organism evidence="6 7">
    <name type="scientific">Sulfitobacter geojensis</name>
    <dbReference type="NCBI Taxonomy" id="1342299"/>
    <lineage>
        <taxon>Bacteria</taxon>
        <taxon>Pseudomonadati</taxon>
        <taxon>Pseudomonadota</taxon>
        <taxon>Alphaproteobacteria</taxon>
        <taxon>Rhodobacterales</taxon>
        <taxon>Roseobacteraceae</taxon>
        <taxon>Sulfitobacter</taxon>
    </lineage>
</organism>
<dbReference type="Proteomes" id="UP000732193">
    <property type="component" value="Unassembled WGS sequence"/>
</dbReference>
<dbReference type="Pfam" id="PF00149">
    <property type="entry name" value="Metallophos"/>
    <property type="match status" value="1"/>
</dbReference>
<evidence type="ECO:0000256" key="2">
    <source>
        <dbReference type="ARBA" id="ARBA00022801"/>
    </source>
</evidence>
<evidence type="ECO:0000256" key="4">
    <source>
        <dbReference type="ARBA" id="ARBA00025742"/>
    </source>
</evidence>
<evidence type="ECO:0000313" key="6">
    <source>
        <dbReference type="EMBL" id="MBM1713413.1"/>
    </source>
</evidence>
<proteinExistence type="inferred from homology"/>
<dbReference type="PANTHER" id="PTHR42988:SF2">
    <property type="entry name" value="CYCLIC NUCLEOTIDE PHOSPHODIESTERASE CBUA0032-RELATED"/>
    <property type="match status" value="1"/>
</dbReference>
<dbReference type="GO" id="GO:0046872">
    <property type="term" value="F:metal ion binding"/>
    <property type="evidence" value="ECO:0007669"/>
    <property type="project" value="UniProtKB-KW"/>
</dbReference>
<dbReference type="InterPro" id="IPR050884">
    <property type="entry name" value="CNP_phosphodiesterase-III"/>
</dbReference>
<protein>
    <submittedName>
        <fullName evidence="6">Metallophosphoesterase</fullName>
    </submittedName>
</protein>